<gene>
    <name evidence="2" type="ordered locus">Mzhil_0292</name>
</gene>
<dbReference type="KEGG" id="mzh:Mzhil_0292"/>
<name>F7XNX8_METZD</name>
<sequence precursor="true">MIEKNRTIKIAVILQLCILLLAAGSFAVSAAEDEASLPSFPLIMQGSIQINGEPAPQGTEITVMLNGNVVGSTTVEQEGVYGDKPSNRLLVSADPQNYGDLEFYVNGIESELVNVDEVRNADPGDTIRSADIVAYQNNLPALSALMGIIVVLSIAVAIKYRSRE</sequence>
<organism evidence="2 3">
    <name type="scientific">Methanosalsum zhilinae (strain DSM 4017 / NBRC 107636 / OCM 62 / WeN5)</name>
    <name type="common">Methanohalophilus zhilinae</name>
    <dbReference type="NCBI Taxonomy" id="679901"/>
    <lineage>
        <taxon>Archaea</taxon>
        <taxon>Methanobacteriati</taxon>
        <taxon>Methanobacteriota</taxon>
        <taxon>Stenosarchaea group</taxon>
        <taxon>Methanomicrobia</taxon>
        <taxon>Methanosarcinales</taxon>
        <taxon>Methanosarcinaceae</taxon>
        <taxon>Methanosalsum</taxon>
    </lineage>
</organism>
<dbReference type="RefSeq" id="WP_013897607.1">
    <property type="nucleotide sequence ID" value="NC_015676.1"/>
</dbReference>
<evidence type="ECO:0000256" key="1">
    <source>
        <dbReference type="SAM" id="Phobius"/>
    </source>
</evidence>
<reference evidence="2 3" key="1">
    <citation type="submission" date="2010-07" db="EMBL/GenBank/DDBJ databases">
        <title>The complete genome of Methanosalsum zhilinae DSM 4017.</title>
        <authorList>
            <consortium name="US DOE Joint Genome Institute (JGI-PGF)"/>
            <person name="Lucas S."/>
            <person name="Copeland A."/>
            <person name="Lapidus A."/>
            <person name="Glavina del Rio T."/>
            <person name="Dalin E."/>
            <person name="Tice H."/>
            <person name="Bruce D."/>
            <person name="Goodwin L."/>
            <person name="Pitluck S."/>
            <person name="Kyrpides N."/>
            <person name="Mavromatis K."/>
            <person name="Ovchinnikova G."/>
            <person name="Daligault H."/>
            <person name="Detter J.C."/>
            <person name="Han C."/>
            <person name="Tapia R."/>
            <person name="Larimer F."/>
            <person name="Land M."/>
            <person name="Hauser L."/>
            <person name="Markowitz V."/>
            <person name="Cheng J.-F."/>
            <person name="Hugenholtz P."/>
            <person name="Woyke T."/>
            <person name="Wu D."/>
            <person name="Spring S."/>
            <person name="Schueler E."/>
            <person name="Brambilla E."/>
            <person name="Klenk H.-P."/>
            <person name="Eisen J.A."/>
        </authorList>
    </citation>
    <scope>NUCLEOTIDE SEQUENCE [LARGE SCALE GENOMIC DNA]</scope>
    <source>
        <strain evidence="3">DSM 4017 / NBRC 107636 / OCM 62 / WeN5</strain>
    </source>
</reference>
<protein>
    <submittedName>
        <fullName evidence="2">Uncharacterized protein</fullName>
    </submittedName>
</protein>
<dbReference type="Proteomes" id="UP000006622">
    <property type="component" value="Chromosome"/>
</dbReference>
<feature type="transmembrane region" description="Helical" evidence="1">
    <location>
        <begin position="139"/>
        <end position="158"/>
    </location>
</feature>
<proteinExistence type="predicted"/>
<dbReference type="OrthoDB" id="121920at2157"/>
<accession>F7XNX8</accession>
<dbReference type="HOGENOM" id="CLU_1615341_0_0_2"/>
<dbReference type="AlphaFoldDB" id="F7XNX8"/>
<dbReference type="STRING" id="679901.Mzhil_0292"/>
<evidence type="ECO:0000313" key="2">
    <source>
        <dbReference type="EMBL" id="AEH60168.1"/>
    </source>
</evidence>
<keyword evidence="1" id="KW-0472">Membrane</keyword>
<dbReference type="EMBL" id="CP002101">
    <property type="protein sequence ID" value="AEH60168.1"/>
    <property type="molecule type" value="Genomic_DNA"/>
</dbReference>
<evidence type="ECO:0000313" key="3">
    <source>
        <dbReference type="Proteomes" id="UP000006622"/>
    </source>
</evidence>
<dbReference type="GeneID" id="10821896"/>
<keyword evidence="3" id="KW-1185">Reference proteome</keyword>
<keyword evidence="1" id="KW-1133">Transmembrane helix</keyword>
<keyword evidence="1" id="KW-0812">Transmembrane</keyword>